<evidence type="ECO:0000313" key="3">
    <source>
        <dbReference type="Proteomes" id="UP000034403"/>
    </source>
</evidence>
<dbReference type="AlphaFoldDB" id="A0A0G1U7W1"/>
<evidence type="ECO:0000256" key="1">
    <source>
        <dbReference type="SAM" id="MobiDB-lite"/>
    </source>
</evidence>
<evidence type="ECO:0000313" key="2">
    <source>
        <dbReference type="EMBL" id="KKU90187.1"/>
    </source>
</evidence>
<evidence type="ECO:0008006" key="4">
    <source>
        <dbReference type="Google" id="ProtNLM"/>
    </source>
</evidence>
<gene>
    <name evidence="2" type="ORF">UY20_C0001G0038</name>
</gene>
<dbReference type="EMBL" id="LCPC01000001">
    <property type="protein sequence ID" value="KKU90187.1"/>
    <property type="molecule type" value="Genomic_DNA"/>
</dbReference>
<proteinExistence type="predicted"/>
<organism evidence="2 3">
    <name type="scientific">Candidatus Yanofskybacteria bacterium GW2011_GWA1_48_10</name>
    <dbReference type="NCBI Taxonomy" id="1619022"/>
    <lineage>
        <taxon>Bacteria</taxon>
        <taxon>Candidatus Yanofskyibacteriota</taxon>
    </lineage>
</organism>
<dbReference type="Proteomes" id="UP000034403">
    <property type="component" value="Unassembled WGS sequence"/>
</dbReference>
<sequence length="282" mass="30947">MTRITRRILFYCAFIVFLAASYVAVLYAQGYKYSFSENKFVHTGAIYVKANTTAQVLLDGKQVESTSLITNSASVDGLLPAAHILSVQKENHSLWQKKVTVRAGFVEEYSRILILPQAGPDEENLKKEITDLLYPAVASASPSPAVTKTPVPKKTASPSPSPTPDLSKPFYIDGGSLYVRTRDGAIHTKIAGDVVSAFLSPDGQKLAWFSNPPPGGQIWVYWFSDTNYQPLHIAGDIALIARFGNKIKTAQWFKDSDHIALDAGGLKITEIDTRPNVNIINF</sequence>
<dbReference type="SUPFAM" id="SSF82171">
    <property type="entry name" value="DPP6 N-terminal domain-like"/>
    <property type="match status" value="1"/>
</dbReference>
<accession>A0A0G1U7W1</accession>
<dbReference type="Pfam" id="PF07676">
    <property type="entry name" value="PD40"/>
    <property type="match status" value="1"/>
</dbReference>
<name>A0A0G1U7W1_9BACT</name>
<reference evidence="2 3" key="1">
    <citation type="journal article" date="2015" name="Nature">
        <title>rRNA introns, odd ribosomes, and small enigmatic genomes across a large radiation of phyla.</title>
        <authorList>
            <person name="Brown C.T."/>
            <person name="Hug L.A."/>
            <person name="Thomas B.C."/>
            <person name="Sharon I."/>
            <person name="Castelle C.J."/>
            <person name="Singh A."/>
            <person name="Wilkins M.J."/>
            <person name="Williams K.H."/>
            <person name="Banfield J.F."/>
        </authorList>
    </citation>
    <scope>NUCLEOTIDE SEQUENCE [LARGE SCALE GENOMIC DNA]</scope>
</reference>
<feature type="region of interest" description="Disordered" evidence="1">
    <location>
        <begin position="141"/>
        <end position="167"/>
    </location>
</feature>
<dbReference type="InterPro" id="IPR011659">
    <property type="entry name" value="WD40"/>
</dbReference>
<protein>
    <recommendedName>
        <fullName evidence="4">PEGA domain-containing protein</fullName>
    </recommendedName>
</protein>
<comment type="caution">
    <text evidence="2">The sequence shown here is derived from an EMBL/GenBank/DDBJ whole genome shotgun (WGS) entry which is preliminary data.</text>
</comment>